<reference evidence="1" key="1">
    <citation type="submission" date="2020-05" db="EMBL/GenBank/DDBJ databases">
        <authorList>
            <person name="Chiriac C."/>
            <person name="Salcher M."/>
            <person name="Ghai R."/>
            <person name="Kavagutti S V."/>
        </authorList>
    </citation>
    <scope>NUCLEOTIDE SEQUENCE</scope>
</reference>
<evidence type="ECO:0000313" key="1">
    <source>
        <dbReference type="EMBL" id="CAB4343784.1"/>
    </source>
</evidence>
<name>A0A6J5ZMA2_9ZZZZ</name>
<organism evidence="1">
    <name type="scientific">freshwater metagenome</name>
    <dbReference type="NCBI Taxonomy" id="449393"/>
    <lineage>
        <taxon>unclassified sequences</taxon>
        <taxon>metagenomes</taxon>
        <taxon>ecological metagenomes</taxon>
    </lineage>
</organism>
<gene>
    <name evidence="1" type="ORF">UFOPK3547_00848</name>
</gene>
<accession>A0A6J5ZMA2</accession>
<protein>
    <submittedName>
        <fullName evidence="1">Unannotated protein</fullName>
    </submittedName>
</protein>
<dbReference type="AlphaFoldDB" id="A0A6J5ZMA2"/>
<proteinExistence type="predicted"/>
<dbReference type="EMBL" id="CAESAN010000061">
    <property type="protein sequence ID" value="CAB4343784.1"/>
    <property type="molecule type" value="Genomic_DNA"/>
</dbReference>
<sequence length="91" mass="9832">MEGPGGLGDIFGDPDELQRKMAEFAEQMSSQQTLAWADNAIKLAVDMTVAAIGRLNVQGTNAEQAEQIRSLMATVFPEAVALVREARQGLR</sequence>